<reference evidence="13" key="1">
    <citation type="submission" date="2015-04" db="EMBL/GenBank/DDBJ databases">
        <title>Complete genome sequence of Microbacterium chocolatum SIT 101, a bacterium enantioselectively hydrolyzing mesomeric diesters.</title>
        <authorList>
            <person name="Li X."/>
            <person name="Xu Y."/>
        </authorList>
    </citation>
    <scope>NUCLEOTIDE SEQUENCE [LARGE SCALE GENOMIC DNA]</scope>
    <source>
        <strain evidence="13">SIT 101</strain>
    </source>
</reference>
<dbReference type="PANTHER" id="PTHR10050">
    <property type="entry name" value="DOLICHYL-PHOSPHATE-MANNOSE--PROTEIN MANNOSYLTRANSFERASE"/>
    <property type="match status" value="1"/>
</dbReference>
<keyword evidence="7 10" id="KW-1133">Transmembrane helix</keyword>
<name>A0A0M8MH32_9MICO</name>
<comment type="function">
    <text evidence="10">Protein O-mannosyltransferase that catalyzes the transfer of a single mannose residue from a polyprenol phospho-mannosyl lipidic donor to the hydroxyl group of selected serine and threonine residues in acceptor proteins.</text>
</comment>
<dbReference type="EMBL" id="LAVO01000014">
    <property type="protein sequence ID" value="KOS09967.1"/>
    <property type="molecule type" value="Genomic_DNA"/>
</dbReference>
<keyword evidence="6 10" id="KW-0812">Transmembrane</keyword>
<feature type="transmembrane region" description="Helical" evidence="10">
    <location>
        <begin position="401"/>
        <end position="418"/>
    </location>
</feature>
<organism evidence="13 14">
    <name type="scientific">Microbacterium aurantiacum</name>
    <dbReference type="NCBI Taxonomy" id="162393"/>
    <lineage>
        <taxon>Bacteria</taxon>
        <taxon>Bacillati</taxon>
        <taxon>Actinomycetota</taxon>
        <taxon>Actinomycetes</taxon>
        <taxon>Micrococcales</taxon>
        <taxon>Microbacteriaceae</taxon>
        <taxon>Microbacterium</taxon>
    </lineage>
</organism>
<keyword evidence="14" id="KW-1185">Reference proteome</keyword>
<dbReference type="Pfam" id="PF02366">
    <property type="entry name" value="PMT"/>
    <property type="match status" value="1"/>
</dbReference>
<feature type="transmembrane region" description="Helical" evidence="10">
    <location>
        <begin position="425"/>
        <end position="442"/>
    </location>
</feature>
<dbReference type="Pfam" id="PF16192">
    <property type="entry name" value="PMT_4TMC"/>
    <property type="match status" value="1"/>
</dbReference>
<feature type="transmembrane region" description="Helical" evidence="10">
    <location>
        <begin position="448"/>
        <end position="467"/>
    </location>
</feature>
<dbReference type="EC" id="2.4.1.-" evidence="10"/>
<feature type="domain" description="Protein O-mannosyl-transferase C-terminal four TM" evidence="12">
    <location>
        <begin position="334"/>
        <end position="511"/>
    </location>
</feature>
<comment type="pathway">
    <text evidence="2 10">Protein modification; protein glycosylation.</text>
</comment>
<evidence type="ECO:0000259" key="12">
    <source>
        <dbReference type="Pfam" id="PF16192"/>
    </source>
</evidence>
<dbReference type="GO" id="GO:0004169">
    <property type="term" value="F:dolichyl-phosphate-mannose-protein mannosyltransferase activity"/>
    <property type="evidence" value="ECO:0007669"/>
    <property type="project" value="UniProtKB-UniRule"/>
</dbReference>
<evidence type="ECO:0000256" key="1">
    <source>
        <dbReference type="ARBA" id="ARBA00004127"/>
    </source>
</evidence>
<evidence type="ECO:0000313" key="13">
    <source>
        <dbReference type="EMBL" id="KOS09967.1"/>
    </source>
</evidence>
<evidence type="ECO:0000256" key="4">
    <source>
        <dbReference type="ARBA" id="ARBA00022676"/>
    </source>
</evidence>
<dbReference type="AlphaFoldDB" id="A0A0M8MH32"/>
<dbReference type="UniPathway" id="UPA00378"/>
<protein>
    <recommendedName>
        <fullName evidence="9 10">Polyprenol-phosphate-mannose--protein mannosyltransferase</fullName>
        <ecNumber evidence="10">2.4.1.-</ecNumber>
    </recommendedName>
</protein>
<dbReference type="OrthoDB" id="9776737at2"/>
<feature type="transmembrane region" description="Helical" evidence="10">
    <location>
        <begin position="30"/>
        <end position="52"/>
    </location>
</feature>
<comment type="similarity">
    <text evidence="3 10">Belongs to the glycosyltransferase 39 family.</text>
</comment>
<feature type="transmembrane region" description="Helical" evidence="10">
    <location>
        <begin position="487"/>
        <end position="506"/>
    </location>
</feature>
<feature type="domain" description="ArnT-like N-terminal" evidence="11">
    <location>
        <begin position="42"/>
        <end position="198"/>
    </location>
</feature>
<dbReference type="InterPro" id="IPR032421">
    <property type="entry name" value="PMT_4TMC"/>
</dbReference>
<evidence type="ECO:0000256" key="5">
    <source>
        <dbReference type="ARBA" id="ARBA00022679"/>
    </source>
</evidence>
<feature type="transmembrane region" description="Helical" evidence="10">
    <location>
        <begin position="129"/>
        <end position="150"/>
    </location>
</feature>
<dbReference type="InterPro" id="IPR003342">
    <property type="entry name" value="ArnT-like_N"/>
</dbReference>
<evidence type="ECO:0000256" key="9">
    <source>
        <dbReference type="ARBA" id="ARBA00093617"/>
    </source>
</evidence>
<dbReference type="PATRIC" id="fig|84292.3.peg.2652"/>
<feature type="transmembrane region" description="Helical" evidence="10">
    <location>
        <begin position="157"/>
        <end position="179"/>
    </location>
</feature>
<accession>A0A0M8MH32</accession>
<dbReference type="KEGG" id="mcw:A8L33_12770"/>
<keyword evidence="5 10" id="KW-0808">Transferase</keyword>
<keyword evidence="10" id="KW-1003">Cell membrane</keyword>
<dbReference type="GO" id="GO:0012505">
    <property type="term" value="C:endomembrane system"/>
    <property type="evidence" value="ECO:0007669"/>
    <property type="project" value="UniProtKB-SubCell"/>
</dbReference>
<keyword evidence="4 10" id="KW-0328">Glycosyltransferase</keyword>
<evidence type="ECO:0000256" key="7">
    <source>
        <dbReference type="ARBA" id="ARBA00022989"/>
    </source>
</evidence>
<feature type="transmembrane region" description="Helical" evidence="10">
    <location>
        <begin position="288"/>
        <end position="308"/>
    </location>
</feature>
<keyword evidence="8 10" id="KW-0472">Membrane</keyword>
<dbReference type="PANTHER" id="PTHR10050:SF46">
    <property type="entry name" value="PROTEIN O-MANNOSYL-TRANSFERASE 2"/>
    <property type="match status" value="1"/>
</dbReference>
<evidence type="ECO:0000256" key="3">
    <source>
        <dbReference type="ARBA" id="ARBA00007222"/>
    </source>
</evidence>
<proteinExistence type="inferred from homology"/>
<comment type="subcellular location">
    <subcellularLocation>
        <location evidence="10">Cell membrane</location>
    </subcellularLocation>
    <subcellularLocation>
        <location evidence="1">Endomembrane system</location>
        <topology evidence="1">Multi-pass membrane protein</topology>
    </subcellularLocation>
</comment>
<feature type="transmembrane region" description="Helical" evidence="10">
    <location>
        <begin position="249"/>
        <end position="268"/>
    </location>
</feature>
<evidence type="ECO:0000259" key="11">
    <source>
        <dbReference type="Pfam" id="PF02366"/>
    </source>
</evidence>
<evidence type="ECO:0000313" key="14">
    <source>
        <dbReference type="Proteomes" id="UP000037737"/>
    </source>
</evidence>
<dbReference type="InterPro" id="IPR027005">
    <property type="entry name" value="PMT-like"/>
</dbReference>
<sequence length="526" mass="56902">MTHARLETPAGAPRPSVYDRWRIRLGEPRILRIAEWVAPLLIAVLAGILRMWNLGHPHALVFDETYYVKDSWSQWNLGYSATWPDDVDDRFAAGETGLFGSDGSFVVHPPLGKWIIGAGMALFGADSTAGWRIGVAVVGTLTVLAVYLLARTLTGSVVFASVAGLLMAIDGMAIVMSRVALLDGLLTFFLVLAFWFVALDRAQQDHRAAARRLLDEDADPPAWGRLSVDRPWVLAAGAALGAASAVKWSGLYVLAAVGLYLVVVDALARRRAGVTFWPSDAVFRQGPVTFLLLVPIAGLVYVMSWSGWLLTSGGYGRTTGTVPAPPGDLVGALANLWTYHQGIYGFHVDLSTPHSYQSPAWAWLFLLRPTAMYTSSSAAGDAGCPGPGDCIATISSMPNPVIWFAGVIAVGYLLVRLVRRPAAGPALALLGVAATFVPWLLYPERTIFQFYAVAMLPFMILALTYALRDVLGPPDAGAHRRRTGFGLVAVFLLAAIAMSAFWYPILTAVTVPYDFWRIHYWSVGAI</sequence>
<comment type="caution">
    <text evidence="13">The sequence shown here is derived from an EMBL/GenBank/DDBJ whole genome shotgun (WGS) entry which is preliminary data.</text>
</comment>
<evidence type="ECO:0000256" key="10">
    <source>
        <dbReference type="RuleBase" id="RU367007"/>
    </source>
</evidence>
<gene>
    <name evidence="13" type="ORF">XI38_13060</name>
</gene>
<evidence type="ECO:0000256" key="8">
    <source>
        <dbReference type="ARBA" id="ARBA00023136"/>
    </source>
</evidence>
<dbReference type="Proteomes" id="UP000037737">
    <property type="component" value="Unassembled WGS sequence"/>
</dbReference>
<evidence type="ECO:0000256" key="6">
    <source>
        <dbReference type="ARBA" id="ARBA00022692"/>
    </source>
</evidence>
<feature type="transmembrane region" description="Helical" evidence="10">
    <location>
        <begin position="185"/>
        <end position="202"/>
    </location>
</feature>
<evidence type="ECO:0000256" key="2">
    <source>
        <dbReference type="ARBA" id="ARBA00004922"/>
    </source>
</evidence>
<dbReference type="GO" id="GO:0005886">
    <property type="term" value="C:plasma membrane"/>
    <property type="evidence" value="ECO:0007669"/>
    <property type="project" value="UniProtKB-SubCell"/>
</dbReference>